<proteinExistence type="predicted"/>
<reference evidence="1" key="1">
    <citation type="submission" date="2014-05" db="EMBL/GenBank/DDBJ databases">
        <authorList>
            <person name="Chronopoulou M."/>
        </authorList>
    </citation>
    <scope>NUCLEOTIDE SEQUENCE</scope>
    <source>
        <tissue evidence="1">Whole organism</tissue>
    </source>
</reference>
<evidence type="ECO:0000313" key="1">
    <source>
        <dbReference type="EMBL" id="CDW18258.1"/>
    </source>
</evidence>
<organism evidence="1">
    <name type="scientific">Lepeophtheirus salmonis</name>
    <name type="common">Salmon louse</name>
    <name type="synonym">Caligus salmonis</name>
    <dbReference type="NCBI Taxonomy" id="72036"/>
    <lineage>
        <taxon>Eukaryota</taxon>
        <taxon>Metazoa</taxon>
        <taxon>Ecdysozoa</taxon>
        <taxon>Arthropoda</taxon>
        <taxon>Crustacea</taxon>
        <taxon>Multicrustacea</taxon>
        <taxon>Hexanauplia</taxon>
        <taxon>Copepoda</taxon>
        <taxon>Siphonostomatoida</taxon>
        <taxon>Caligidae</taxon>
        <taxon>Lepeophtheirus</taxon>
    </lineage>
</organism>
<dbReference type="EMBL" id="HACA01000897">
    <property type="protein sequence ID" value="CDW18258.1"/>
    <property type="molecule type" value="Transcribed_RNA"/>
</dbReference>
<accession>A0A0K2SWU1</accession>
<sequence>MNICVDLNKESFLLDQQRRFTKHPCFLCL</sequence>
<name>A0A0K2SWU1_LEPSM</name>
<dbReference type="AlphaFoldDB" id="A0A0K2SWU1"/>
<protein>
    <submittedName>
        <fullName evidence="1">Putative LOC101234683 [Hydra vulgaris]</fullName>
    </submittedName>
</protein>